<accession>A0AA46ZZR9</accession>
<dbReference type="Pfam" id="PF14107">
    <property type="entry name" value="DUF4280"/>
    <property type="match status" value="1"/>
</dbReference>
<dbReference type="EMBL" id="CP110230">
    <property type="protein sequence ID" value="UZD41829.1"/>
    <property type="molecule type" value="Genomic_DNA"/>
</dbReference>
<evidence type="ECO:0000313" key="1">
    <source>
        <dbReference type="EMBL" id="UZD41829.1"/>
    </source>
</evidence>
<name>A0AA46ZZR9_CAPOC</name>
<proteinExistence type="predicted"/>
<dbReference type="RefSeq" id="WP_264860899.1">
    <property type="nucleotide sequence ID" value="NZ_CP110230.1"/>
</dbReference>
<reference evidence="1" key="1">
    <citation type="submission" date="2022-10" db="EMBL/GenBank/DDBJ databases">
        <title>Complete genome sequence of Capnocytophaga ochracea KCOM 2812 isolated from actinomycosis lesion.</title>
        <authorList>
            <person name="Kook J.-K."/>
            <person name="Park S.-N."/>
            <person name="Lim Y.K."/>
        </authorList>
    </citation>
    <scope>NUCLEOTIDE SEQUENCE</scope>
    <source>
        <strain evidence="1">KCOM 28121</strain>
    </source>
</reference>
<sequence length="593" mass="68308">MSIFLQPEDGDSYEYITDGAIMQCTAGALPCPIKAKDKGVMLGDEMSCSTIDNDPIQNQFNFGMCSITQKPCTGCIKLGNWENYKSNLYFDDHPAITNRSTIQCAMGGTIKFSTTGQMGEAPVVSGVKTYGDEAKTEAEIQFTKLAFHTDYDICSDEVTDFIDYKNFYVLTDNNECYHWLFIRENSDDYSSVKPEKIPFTWISDKPLELTATFQVISDETIEKVPLLRLQQQGEEEKKYLFKEQKAKKAIGKGKCDEFTVTFTSNNTPFKNSIQYIEDFVLTVECSWDDGKTWHKVGSTQNTLYITWRKPLWERFRKLNSEWTSTQVKNMSDNAKPCILETLLYLGCKQAHRMQLGKEYPSEFEEAVTIQIFKAFEGLEVKRAREDTPYRTPLTNSCMGYWRGHSAIPQSKIFEVNRSLRFLLKYGEACCGEWTELFLHLLLAQGIEIDLDNDTCAICTEYAIVEWGYPYTGRIQPYNYNLKSYRFSVKDAIYQKDGNITGTSHAQGNENAQRYFSDHIWVHFRNRLFFDPSYGEACIKENSTLQHYCKDNLTSIVVENRKYNQVTDFSAFNGFVVYEDIEKYIVCSNENLTK</sequence>
<dbReference type="InterPro" id="IPR025460">
    <property type="entry name" value="DUF4280"/>
</dbReference>
<evidence type="ECO:0000313" key="2">
    <source>
        <dbReference type="Proteomes" id="UP001163262"/>
    </source>
</evidence>
<dbReference type="AlphaFoldDB" id="A0AA46ZZR9"/>
<gene>
    <name evidence="1" type="ORF">OL231_04610</name>
</gene>
<dbReference type="Proteomes" id="UP001163262">
    <property type="component" value="Chromosome"/>
</dbReference>
<organism evidence="1 2">
    <name type="scientific">Capnocytophaga ochracea</name>
    <dbReference type="NCBI Taxonomy" id="1018"/>
    <lineage>
        <taxon>Bacteria</taxon>
        <taxon>Pseudomonadati</taxon>
        <taxon>Bacteroidota</taxon>
        <taxon>Flavobacteriia</taxon>
        <taxon>Flavobacteriales</taxon>
        <taxon>Flavobacteriaceae</taxon>
        <taxon>Capnocytophaga</taxon>
    </lineage>
</organism>
<protein>
    <submittedName>
        <fullName evidence="1">DUF4280 domain-containing protein</fullName>
    </submittedName>
</protein>